<evidence type="ECO:0000313" key="3">
    <source>
        <dbReference type="Proteomes" id="UP000539313"/>
    </source>
</evidence>
<keyword evidence="1" id="KW-0472">Membrane</keyword>
<feature type="transmembrane region" description="Helical" evidence="1">
    <location>
        <begin position="292"/>
        <end position="312"/>
    </location>
</feature>
<comment type="caution">
    <text evidence="2">The sequence shown here is derived from an EMBL/GenBank/DDBJ whole genome shotgun (WGS) entry which is preliminary data.</text>
</comment>
<name>A0A7W3RBA9_9ACTN</name>
<dbReference type="Proteomes" id="UP000539313">
    <property type="component" value="Unassembled WGS sequence"/>
</dbReference>
<sequence>MPAAIRRERTDDDVRRDRQALSTERLREPFQVLYQVRWRGAVPERDDIDTALGRIAAELAAHRDLLVAVVMSPDTALETAAELTGRRQQEPADQWMALCWLAEAAWEAVTGPPGGGRSPQAVSPEDRRLLYPLAARLRFLALSEPFRDRGLPERTALRRSAFGSTYRGSPVDRLYGEGSWNVLVDHARQARADWLACLDAYQSHPYLAQAPAAALEEELSLLVFTRGRGSAPLSLTGRDPDLPAVLGAGDVTFIGDVVERHLLPRFDLPSVAVLGWRAHPGPASHRRRRCTFLIGALMIAIPPVAIFASLWWATGLAAVAYGLLGLGVVAFGGTWAALWMLRLPAASSIGLLVLLTLPEHWWQSARPGWGVAVLAPVVLAVAAFGYLLLEARNHGIGRRATAVRALAVTGVGAVHAFAVALIGLVAVAPAFTAKGRELGRLLTGTQDGRHLLVLAMATAWCLAVGVFSQILWDDRPISAPLAHTDWRSAA</sequence>
<feature type="transmembrane region" description="Helical" evidence="1">
    <location>
        <begin position="368"/>
        <end position="389"/>
    </location>
</feature>
<keyword evidence="3" id="KW-1185">Reference proteome</keyword>
<organism evidence="2 3">
    <name type="scientific">Thermomonospora cellulosilytica</name>
    <dbReference type="NCBI Taxonomy" id="1411118"/>
    <lineage>
        <taxon>Bacteria</taxon>
        <taxon>Bacillati</taxon>
        <taxon>Actinomycetota</taxon>
        <taxon>Actinomycetes</taxon>
        <taxon>Streptosporangiales</taxon>
        <taxon>Thermomonosporaceae</taxon>
        <taxon>Thermomonospora</taxon>
    </lineage>
</organism>
<dbReference type="EMBL" id="JACJII010000001">
    <property type="protein sequence ID" value="MBA9007288.1"/>
    <property type="molecule type" value="Genomic_DNA"/>
</dbReference>
<feature type="transmembrane region" description="Helical" evidence="1">
    <location>
        <begin position="451"/>
        <end position="472"/>
    </location>
</feature>
<feature type="transmembrane region" description="Helical" evidence="1">
    <location>
        <begin position="345"/>
        <end position="362"/>
    </location>
</feature>
<keyword evidence="1" id="KW-0812">Transmembrane</keyword>
<evidence type="ECO:0000313" key="2">
    <source>
        <dbReference type="EMBL" id="MBA9007288.1"/>
    </source>
</evidence>
<reference evidence="2 3" key="1">
    <citation type="submission" date="2020-08" db="EMBL/GenBank/DDBJ databases">
        <title>Sequencing the genomes of 1000 actinobacteria strains.</title>
        <authorList>
            <person name="Klenk H.-P."/>
        </authorList>
    </citation>
    <scope>NUCLEOTIDE SEQUENCE [LARGE SCALE GENOMIC DNA]</scope>
    <source>
        <strain evidence="2 3">DSM 45823</strain>
    </source>
</reference>
<feature type="transmembrane region" description="Helical" evidence="1">
    <location>
        <begin position="318"/>
        <end position="338"/>
    </location>
</feature>
<feature type="transmembrane region" description="Helical" evidence="1">
    <location>
        <begin position="401"/>
        <end position="431"/>
    </location>
</feature>
<dbReference type="RefSeq" id="WP_182707910.1">
    <property type="nucleotide sequence ID" value="NZ_JACJII010000001.1"/>
</dbReference>
<keyword evidence="1" id="KW-1133">Transmembrane helix</keyword>
<accession>A0A7W3RBA9</accession>
<dbReference type="AlphaFoldDB" id="A0A7W3RBA9"/>
<gene>
    <name evidence="2" type="ORF">HNR21_006170</name>
</gene>
<evidence type="ECO:0000256" key="1">
    <source>
        <dbReference type="SAM" id="Phobius"/>
    </source>
</evidence>
<protein>
    <submittedName>
        <fullName evidence="2">Uncharacterized protein</fullName>
    </submittedName>
</protein>
<proteinExistence type="predicted"/>